<evidence type="ECO:0000256" key="2">
    <source>
        <dbReference type="ARBA" id="ARBA00004589"/>
    </source>
</evidence>
<dbReference type="EMBL" id="JAULJE010000019">
    <property type="protein sequence ID" value="KAK1331838.1"/>
    <property type="molecule type" value="Genomic_DNA"/>
</dbReference>
<dbReference type="Proteomes" id="UP001177744">
    <property type="component" value="Unassembled WGS sequence"/>
</dbReference>
<comment type="subcellular location">
    <subcellularLocation>
        <location evidence="1">Cell membrane</location>
    </subcellularLocation>
    <subcellularLocation>
        <location evidence="2">Membrane</location>
        <topology evidence="2">Lipid-anchor</topology>
        <topology evidence="2">GPI-anchor</topology>
    </subcellularLocation>
</comment>
<evidence type="ECO:0000259" key="9">
    <source>
        <dbReference type="SMART" id="SM00134"/>
    </source>
</evidence>
<evidence type="ECO:0000313" key="11">
    <source>
        <dbReference type="Proteomes" id="UP001177744"/>
    </source>
</evidence>
<keyword evidence="7" id="KW-0325">Glycoprotein</keyword>
<dbReference type="SMART" id="SM00134">
    <property type="entry name" value="LU"/>
    <property type="match status" value="1"/>
</dbReference>
<dbReference type="GO" id="GO:0035473">
    <property type="term" value="F:lipase binding"/>
    <property type="evidence" value="ECO:0007669"/>
    <property type="project" value="TreeGrafter"/>
</dbReference>
<dbReference type="GO" id="GO:0070328">
    <property type="term" value="P:triglyceride homeostasis"/>
    <property type="evidence" value="ECO:0007669"/>
    <property type="project" value="TreeGrafter"/>
</dbReference>
<keyword evidence="11" id="KW-1185">Reference proteome</keyword>
<evidence type="ECO:0000313" key="10">
    <source>
        <dbReference type="EMBL" id="KAK1331838.1"/>
    </source>
</evidence>
<keyword evidence="4" id="KW-0336">GPI-anchor</keyword>
<dbReference type="SUPFAM" id="SSF57302">
    <property type="entry name" value="Snake toxin-like"/>
    <property type="match status" value="1"/>
</dbReference>
<evidence type="ECO:0000256" key="1">
    <source>
        <dbReference type="ARBA" id="ARBA00004236"/>
    </source>
</evidence>
<feature type="region of interest" description="Disordered" evidence="8">
    <location>
        <begin position="28"/>
        <end position="69"/>
    </location>
</feature>
<dbReference type="PANTHER" id="PTHR16983:SF12">
    <property type="entry name" value="GLYCOSYLPHOSPHATIDYLINOSITOL-ANCHORED HIGH DENSITY LIPOPROTEIN-BINDING PROTEIN 1"/>
    <property type="match status" value="1"/>
</dbReference>
<sequence>MGFPRANHTDFPSLVPEVRRETVQLFEAGAGGRGGGGLQEAPSNALYHTSHGSRAPAGQSADTRRAQTHADHGLRMKALAAVLLVLLLCALCTEERRLTGSPWPGRGQTQDGAEDEDLGPEGYDDDYEEEEEAEGPEDRGLRCYTCSSLHKGETCQQTLRCPLSQRFCKAIISRWDTESAPLTTYSGWCTDSCKPVARTIEGTEMTMNCCQTALCNSPPWQGGGASGPQGSLATVAAALLLSLLLGCGAVGS</sequence>
<keyword evidence="4" id="KW-0449">Lipoprotein</keyword>
<dbReference type="InterPro" id="IPR016054">
    <property type="entry name" value="LY6_UPA_recep-like"/>
</dbReference>
<dbReference type="Gene3D" id="2.10.60.10">
    <property type="entry name" value="CD59"/>
    <property type="match status" value="1"/>
</dbReference>
<dbReference type="Pfam" id="PF00087">
    <property type="entry name" value="Toxin_TOLIP"/>
    <property type="match status" value="1"/>
</dbReference>
<organism evidence="10 11">
    <name type="scientific">Cnephaeus nilssonii</name>
    <name type="common">Northern bat</name>
    <name type="synonym">Eptesicus nilssonii</name>
    <dbReference type="NCBI Taxonomy" id="3371016"/>
    <lineage>
        <taxon>Eukaryota</taxon>
        <taxon>Metazoa</taxon>
        <taxon>Chordata</taxon>
        <taxon>Craniata</taxon>
        <taxon>Vertebrata</taxon>
        <taxon>Euteleostomi</taxon>
        <taxon>Mammalia</taxon>
        <taxon>Eutheria</taxon>
        <taxon>Laurasiatheria</taxon>
        <taxon>Chiroptera</taxon>
        <taxon>Yangochiroptera</taxon>
        <taxon>Vespertilionidae</taxon>
        <taxon>Cnephaeus</taxon>
    </lineage>
</organism>
<feature type="compositionally biased region" description="Acidic residues" evidence="8">
    <location>
        <begin position="112"/>
        <end position="135"/>
    </location>
</feature>
<keyword evidence="6" id="KW-0472">Membrane</keyword>
<dbReference type="InterPro" id="IPR051110">
    <property type="entry name" value="Ly-6/neurotoxin-like_GPI-ap"/>
</dbReference>
<evidence type="ECO:0000256" key="3">
    <source>
        <dbReference type="ARBA" id="ARBA00022475"/>
    </source>
</evidence>
<dbReference type="PANTHER" id="PTHR16983">
    <property type="entry name" value="UPAR/LY6 DOMAIN-CONTAINING PROTEIN"/>
    <property type="match status" value="1"/>
</dbReference>
<dbReference type="CDD" id="cd23575">
    <property type="entry name" value="TFP_LU_ECD_GPIHBP1"/>
    <property type="match status" value="1"/>
</dbReference>
<evidence type="ECO:0000256" key="6">
    <source>
        <dbReference type="ARBA" id="ARBA00023136"/>
    </source>
</evidence>
<evidence type="ECO:0000256" key="4">
    <source>
        <dbReference type="ARBA" id="ARBA00022622"/>
    </source>
</evidence>
<evidence type="ECO:0000256" key="8">
    <source>
        <dbReference type="SAM" id="MobiDB-lite"/>
    </source>
</evidence>
<dbReference type="GO" id="GO:0035478">
    <property type="term" value="F:chylomicron binding"/>
    <property type="evidence" value="ECO:0007669"/>
    <property type="project" value="TreeGrafter"/>
</dbReference>
<dbReference type="GO" id="GO:0030550">
    <property type="term" value="F:acetylcholine receptor inhibitor activity"/>
    <property type="evidence" value="ECO:0007669"/>
    <property type="project" value="TreeGrafter"/>
</dbReference>
<proteinExistence type="predicted"/>
<dbReference type="FunFam" id="2.10.60.10:FF:000003">
    <property type="entry name" value="lymphocyte antigen 6E isoform X1"/>
    <property type="match status" value="1"/>
</dbReference>
<accession>A0AA40HIL6</accession>
<evidence type="ECO:0000256" key="5">
    <source>
        <dbReference type="ARBA" id="ARBA00022729"/>
    </source>
</evidence>
<comment type="caution">
    <text evidence="10">The sequence shown here is derived from an EMBL/GenBank/DDBJ whole genome shotgun (WGS) entry which is preliminary data.</text>
</comment>
<keyword evidence="3" id="KW-1003">Cell membrane</keyword>
<feature type="compositionally biased region" description="Gly residues" evidence="8">
    <location>
        <begin position="29"/>
        <end position="38"/>
    </location>
</feature>
<feature type="domain" description="UPAR/Ly6" evidence="9">
    <location>
        <begin position="141"/>
        <end position="230"/>
    </location>
</feature>
<name>A0AA40HIL6_CNENI</name>
<protein>
    <recommendedName>
        <fullName evidence="9">UPAR/Ly6 domain-containing protein</fullName>
    </recommendedName>
</protein>
<dbReference type="AlphaFoldDB" id="A0AA40HIL6"/>
<keyword evidence="5" id="KW-0732">Signal</keyword>
<reference evidence="10" key="1">
    <citation type="submission" date="2023-06" db="EMBL/GenBank/DDBJ databases">
        <title>Reference genome for the Northern bat (Eptesicus nilssonii), a most northern bat species.</title>
        <authorList>
            <person name="Laine V.N."/>
            <person name="Pulliainen A.T."/>
            <person name="Lilley T.M."/>
        </authorList>
    </citation>
    <scope>NUCLEOTIDE SEQUENCE</scope>
    <source>
        <strain evidence="10">BLF_Eptnil</strain>
        <tissue evidence="10">Kidney</tissue>
    </source>
</reference>
<gene>
    <name evidence="10" type="ORF">QTO34_007514</name>
</gene>
<evidence type="ECO:0000256" key="7">
    <source>
        <dbReference type="ARBA" id="ARBA00023180"/>
    </source>
</evidence>
<dbReference type="GO" id="GO:0005886">
    <property type="term" value="C:plasma membrane"/>
    <property type="evidence" value="ECO:0007669"/>
    <property type="project" value="UniProtKB-SubCell"/>
</dbReference>
<dbReference type="InterPro" id="IPR045860">
    <property type="entry name" value="Snake_toxin-like_sf"/>
</dbReference>
<dbReference type="InterPro" id="IPR035076">
    <property type="entry name" value="Toxin/TOLIP"/>
</dbReference>
<dbReference type="GO" id="GO:0098552">
    <property type="term" value="C:side of membrane"/>
    <property type="evidence" value="ECO:0007669"/>
    <property type="project" value="UniProtKB-KW"/>
</dbReference>
<feature type="region of interest" description="Disordered" evidence="8">
    <location>
        <begin position="100"/>
        <end position="136"/>
    </location>
</feature>